<dbReference type="Proteomes" id="UP000501451">
    <property type="component" value="Chromosome"/>
</dbReference>
<dbReference type="KEGG" id="jar:G7057_00610"/>
<sequence>MISEIVHIGKEAVSTEENILILFGEDASPAIKNVSVLQSFKEKDADFELKLNHTITIGDQVYTITFVGENVSANLRALGHVTLVFKEFDEDNFIETSVYLTPHQLPHIETGMTITYQ</sequence>
<accession>A0A6G7K777</accession>
<dbReference type="RefSeq" id="WP_166160566.1">
    <property type="nucleotide sequence ID" value="NZ_CP049740.1"/>
</dbReference>
<name>A0A6G7K777_9LACT</name>
<dbReference type="Gene3D" id="2.40.33.40">
    <property type="entry name" value="Phosphotransferase system, glucitol/sorbitol-specific IIA component"/>
    <property type="match status" value="1"/>
</dbReference>
<dbReference type="PANTHER" id="PTHR40398:SF1">
    <property type="entry name" value="PTS SYSTEM GLUCITOL_SORBITOL-SPECIFIC EIIA COMPONENT"/>
    <property type="match status" value="1"/>
</dbReference>
<keyword evidence="3" id="KW-1185">Reference proteome</keyword>
<dbReference type="InterPro" id="IPR036665">
    <property type="entry name" value="PTS_IIA_glucitol/sorbitol_sf"/>
</dbReference>
<gene>
    <name evidence="2" type="ORF">G7057_00610</name>
</gene>
<comment type="caution">
    <text evidence="1">Lacks conserved residue(s) required for the propagation of feature annotation.</text>
</comment>
<dbReference type="AlphaFoldDB" id="A0A6G7K777"/>
<reference evidence="2 3" key="1">
    <citation type="journal article" date="2017" name="Int. J. Syst. Evol. Microbiol.">
        <title>Jeotgalibaca porci sp. nov. and Jeotgalibaca arthritidis sp. nov., isolated from pigs, and emended description of the genus Jeotgalibaca.</title>
        <authorList>
            <person name="Zamora L."/>
            <person name="Perez-Sancho M."/>
            <person name="Dominguez L."/>
            <person name="Fernandez-Garayzabal J.F."/>
            <person name="Vela A.I."/>
        </authorList>
    </citation>
    <scope>NUCLEOTIDE SEQUENCE [LARGE SCALE GENOMIC DNA]</scope>
    <source>
        <strain evidence="2 3">CECT 9157</strain>
    </source>
</reference>
<dbReference type="SUPFAM" id="SSF141530">
    <property type="entry name" value="PTSIIA/GutA-like"/>
    <property type="match status" value="1"/>
</dbReference>
<dbReference type="Pfam" id="PF03829">
    <property type="entry name" value="PTSIIA_gutA"/>
    <property type="match status" value="1"/>
</dbReference>
<dbReference type="GO" id="GO:0005737">
    <property type="term" value="C:cytoplasm"/>
    <property type="evidence" value="ECO:0007669"/>
    <property type="project" value="InterPro"/>
</dbReference>
<organism evidence="2 3">
    <name type="scientific">Jeotgalibaca arthritidis</name>
    <dbReference type="NCBI Taxonomy" id="1868794"/>
    <lineage>
        <taxon>Bacteria</taxon>
        <taxon>Bacillati</taxon>
        <taxon>Bacillota</taxon>
        <taxon>Bacilli</taxon>
        <taxon>Lactobacillales</taxon>
        <taxon>Carnobacteriaceae</taxon>
        <taxon>Jeotgalibaca</taxon>
    </lineage>
</organism>
<dbReference type="PANTHER" id="PTHR40398">
    <property type="entry name" value="PTS SYSTEM GLUCITOL/SORBITOL-SPECIFIC EIIA COMPONENT"/>
    <property type="match status" value="1"/>
</dbReference>
<dbReference type="PROSITE" id="PS51097">
    <property type="entry name" value="PTS_EIIA_TYPE_5"/>
    <property type="match status" value="1"/>
</dbReference>
<dbReference type="EMBL" id="CP049740">
    <property type="protein sequence ID" value="QII81119.1"/>
    <property type="molecule type" value="Genomic_DNA"/>
</dbReference>
<dbReference type="InterPro" id="IPR004716">
    <property type="entry name" value="PTS_IIA_glucitol/sorbitol-sp"/>
</dbReference>
<evidence type="ECO:0000313" key="3">
    <source>
        <dbReference type="Proteomes" id="UP000501451"/>
    </source>
</evidence>
<dbReference type="GO" id="GO:0009401">
    <property type="term" value="P:phosphoenolpyruvate-dependent sugar phosphotransferase system"/>
    <property type="evidence" value="ECO:0007669"/>
    <property type="project" value="InterPro"/>
</dbReference>
<dbReference type="GO" id="GO:0008982">
    <property type="term" value="F:protein-N(PI)-phosphohistidine-sugar phosphotransferase activity"/>
    <property type="evidence" value="ECO:0007669"/>
    <property type="project" value="InterPro"/>
</dbReference>
<evidence type="ECO:0000256" key="1">
    <source>
        <dbReference type="PROSITE-ProRule" id="PRU00420"/>
    </source>
</evidence>
<evidence type="ECO:0000313" key="2">
    <source>
        <dbReference type="EMBL" id="QII81119.1"/>
    </source>
</evidence>
<protein>
    <submittedName>
        <fullName evidence="2">PTS glucitol/sorbitol transporter subunit IIA</fullName>
    </submittedName>
</protein>
<dbReference type="GO" id="GO:0016301">
    <property type="term" value="F:kinase activity"/>
    <property type="evidence" value="ECO:0007669"/>
    <property type="project" value="TreeGrafter"/>
</dbReference>
<proteinExistence type="predicted"/>